<evidence type="ECO:0000313" key="3">
    <source>
        <dbReference type="Proteomes" id="UP000001075"/>
    </source>
</evidence>
<proteinExistence type="predicted"/>
<dbReference type="Proteomes" id="UP000001075">
    <property type="component" value="Unassembled WGS sequence"/>
</dbReference>
<evidence type="ECO:0000256" key="1">
    <source>
        <dbReference type="SAM" id="Phobius"/>
    </source>
</evidence>
<reference evidence="3" key="1">
    <citation type="journal article" date="2011" name="Nat. Biotechnol.">
        <title>The genomic sequence of the Chinese hamster ovary (CHO)-K1 cell line.</title>
        <authorList>
            <person name="Xu X."/>
            <person name="Nagarajan H."/>
            <person name="Lewis N.E."/>
            <person name="Pan S."/>
            <person name="Cai Z."/>
            <person name="Liu X."/>
            <person name="Chen W."/>
            <person name="Xie M."/>
            <person name="Wang W."/>
            <person name="Hammond S."/>
            <person name="Andersen M.R."/>
            <person name="Neff N."/>
            <person name="Passarelli B."/>
            <person name="Koh W."/>
            <person name="Fan H.C."/>
            <person name="Wang J."/>
            <person name="Gui Y."/>
            <person name="Lee K.H."/>
            <person name="Betenbaugh M.J."/>
            <person name="Quake S.R."/>
            <person name="Famili I."/>
            <person name="Palsson B.O."/>
            <person name="Wang J."/>
        </authorList>
    </citation>
    <scope>NUCLEOTIDE SEQUENCE [LARGE SCALE GENOMIC DNA]</scope>
    <source>
        <strain evidence="3">CHO K1 cell line</strain>
    </source>
</reference>
<name>G3I1C6_CRIGR</name>
<keyword evidence="1" id="KW-0472">Membrane</keyword>
<dbReference type="EMBL" id="JH001066">
    <property type="protein sequence ID" value="EGW10762.1"/>
    <property type="molecule type" value="Genomic_DNA"/>
</dbReference>
<protein>
    <submittedName>
        <fullName evidence="2">Uncharacterized protein</fullName>
    </submittedName>
</protein>
<dbReference type="AlphaFoldDB" id="G3I1C6"/>
<accession>G3I1C6</accession>
<sequence>MAILNEFLWNLHLVKVYTSVYYAVPFPFLGFWVWQGLSCVLVRAKGTGIEGDSLTSQCQKECLLVDRMKVNLHIVYGWV</sequence>
<keyword evidence="1" id="KW-1133">Transmembrane helix</keyword>
<feature type="transmembrane region" description="Helical" evidence="1">
    <location>
        <begin position="20"/>
        <end position="42"/>
    </location>
</feature>
<keyword evidence="1" id="KW-0812">Transmembrane</keyword>
<dbReference type="InParanoid" id="G3I1C6"/>
<organism evidence="2 3">
    <name type="scientific">Cricetulus griseus</name>
    <name type="common">Chinese hamster</name>
    <name type="synonym">Cricetulus barabensis griseus</name>
    <dbReference type="NCBI Taxonomy" id="10029"/>
    <lineage>
        <taxon>Eukaryota</taxon>
        <taxon>Metazoa</taxon>
        <taxon>Chordata</taxon>
        <taxon>Craniata</taxon>
        <taxon>Vertebrata</taxon>
        <taxon>Euteleostomi</taxon>
        <taxon>Mammalia</taxon>
        <taxon>Eutheria</taxon>
        <taxon>Euarchontoglires</taxon>
        <taxon>Glires</taxon>
        <taxon>Rodentia</taxon>
        <taxon>Myomorpha</taxon>
        <taxon>Muroidea</taxon>
        <taxon>Cricetidae</taxon>
        <taxon>Cricetinae</taxon>
        <taxon>Cricetulus</taxon>
    </lineage>
</organism>
<gene>
    <name evidence="2" type="ORF">I79_017179</name>
</gene>
<evidence type="ECO:0000313" key="2">
    <source>
        <dbReference type="EMBL" id="EGW10762.1"/>
    </source>
</evidence>